<organism evidence="2 3">
    <name type="scientific">Weissella confusa</name>
    <name type="common">Lactobacillus confusus</name>
    <dbReference type="NCBI Taxonomy" id="1583"/>
    <lineage>
        <taxon>Bacteria</taxon>
        <taxon>Bacillati</taxon>
        <taxon>Bacillota</taxon>
        <taxon>Bacilli</taxon>
        <taxon>Lactobacillales</taxon>
        <taxon>Lactobacillaceae</taxon>
        <taxon>Weissella</taxon>
    </lineage>
</organism>
<evidence type="ECO:0008006" key="4">
    <source>
        <dbReference type="Google" id="ProtNLM"/>
    </source>
</evidence>
<keyword evidence="1" id="KW-0472">Membrane</keyword>
<reference evidence="2" key="1">
    <citation type="submission" date="2020-02" db="EMBL/GenBank/DDBJ databases">
        <authorList>
            <person name="Fontana A."/>
            <person name="Patrone V."/>
            <person name="Morelli L."/>
        </authorList>
    </citation>
    <scope>NUCLEOTIDE SEQUENCE</scope>
    <source>
        <strain evidence="2">CCUG 30943</strain>
    </source>
</reference>
<keyword evidence="1" id="KW-1133">Transmembrane helix</keyword>
<protein>
    <recommendedName>
        <fullName evidence="4">PepSY domain-containing protein</fullName>
    </recommendedName>
</protein>
<evidence type="ECO:0000313" key="2">
    <source>
        <dbReference type="EMBL" id="MBJ7632197.1"/>
    </source>
</evidence>
<dbReference type="EMBL" id="JAAOCX010000003">
    <property type="protein sequence ID" value="MBJ7632197.1"/>
    <property type="molecule type" value="Genomic_DNA"/>
</dbReference>
<reference evidence="2" key="2">
    <citation type="journal article" date="2021" name="Int. J. Food Microbiol.">
        <title>Safety demonstration of a microbial species for use in the food chain: Weissella confusa.</title>
        <authorList>
            <person name="Bourdichon F."/>
            <person name="Patrone V."/>
            <person name="Fontana A."/>
            <person name="Milani G."/>
            <person name="Morelli L."/>
        </authorList>
    </citation>
    <scope>NUCLEOTIDE SEQUENCE</scope>
    <source>
        <strain evidence="2">CCUG 30943</strain>
    </source>
</reference>
<sequence length="134" mass="14497">MRPIEPHKRTNRLPAVVIFCLILMMGAIITAAYFLGHSNGYQRGVLHGAEEALTVQSSGTKKEDSSAMLEKALQTAATAAKVNPDSVSATNEVYNPTDRTVEVTFEDGELTHTVVVSRDCKTVLSHTSAPVQQQ</sequence>
<dbReference type="AlphaFoldDB" id="A0AAE2S7G6"/>
<feature type="transmembrane region" description="Helical" evidence="1">
    <location>
        <begin position="12"/>
        <end position="35"/>
    </location>
</feature>
<evidence type="ECO:0000256" key="1">
    <source>
        <dbReference type="SAM" id="Phobius"/>
    </source>
</evidence>
<keyword evidence="1" id="KW-0812">Transmembrane</keyword>
<name>A0AAE2S7G6_WEICO</name>
<gene>
    <name evidence="2" type="ORF">HAU43_03690</name>
</gene>
<dbReference type="RefSeq" id="WP_003608433.1">
    <property type="nucleotide sequence ID" value="NZ_ALXH01000131.1"/>
</dbReference>
<comment type="caution">
    <text evidence="2">The sequence shown here is derived from an EMBL/GenBank/DDBJ whole genome shotgun (WGS) entry which is preliminary data.</text>
</comment>
<accession>A0AAE2S7G6</accession>
<proteinExistence type="predicted"/>
<evidence type="ECO:0000313" key="3">
    <source>
        <dbReference type="Proteomes" id="UP000808038"/>
    </source>
</evidence>
<dbReference type="Proteomes" id="UP000808038">
    <property type="component" value="Unassembled WGS sequence"/>
</dbReference>